<evidence type="ECO:0000256" key="9">
    <source>
        <dbReference type="SAM" id="SignalP"/>
    </source>
</evidence>
<dbReference type="PANTHER" id="PTHR40088">
    <property type="entry name" value="PECTATE LYASE (EUROFUNG)"/>
    <property type="match status" value="1"/>
</dbReference>
<dbReference type="GO" id="GO:0005576">
    <property type="term" value="C:extracellular region"/>
    <property type="evidence" value="ECO:0007669"/>
    <property type="project" value="UniProtKB-SubCell"/>
</dbReference>
<evidence type="ECO:0000313" key="13">
    <source>
        <dbReference type="Proteomes" id="UP001156666"/>
    </source>
</evidence>
<dbReference type="InterPro" id="IPR026444">
    <property type="entry name" value="Secre_tail"/>
</dbReference>
<evidence type="ECO:0000256" key="2">
    <source>
        <dbReference type="ARBA" id="ARBA00004613"/>
    </source>
</evidence>
<dbReference type="GO" id="GO:0046872">
    <property type="term" value="F:metal ion binding"/>
    <property type="evidence" value="ECO:0007669"/>
    <property type="project" value="UniProtKB-KW"/>
</dbReference>
<dbReference type="PANTHER" id="PTHR40088:SF1">
    <property type="entry name" value="PECTATE LYASE PEL9"/>
    <property type="match status" value="1"/>
</dbReference>
<dbReference type="Gene3D" id="2.60.40.4070">
    <property type="match status" value="1"/>
</dbReference>
<evidence type="ECO:0000313" key="12">
    <source>
        <dbReference type="EMBL" id="GLR19603.1"/>
    </source>
</evidence>
<dbReference type="Pfam" id="PF13860">
    <property type="entry name" value="FlgD_ig"/>
    <property type="match status" value="1"/>
</dbReference>
<dbReference type="InterPro" id="IPR052052">
    <property type="entry name" value="Polysaccharide_Lyase_9"/>
</dbReference>
<dbReference type="Proteomes" id="UP001156666">
    <property type="component" value="Unassembled WGS sequence"/>
</dbReference>
<dbReference type="InterPro" id="IPR011050">
    <property type="entry name" value="Pectin_lyase_fold/virulence"/>
</dbReference>
<feature type="domain" description="Pel9A-like right handed beta-helix region" evidence="11">
    <location>
        <begin position="22"/>
        <end position="355"/>
    </location>
</feature>
<evidence type="ECO:0000256" key="8">
    <source>
        <dbReference type="ARBA" id="ARBA00038263"/>
    </source>
</evidence>
<sequence length="555" mass="61467">MKSLFSLLLFILLGTTSIFSQIYVAADGDDANPGSISQPLESIQKAQELASPGDTVFIRGGLYQVREDQVSKIQQDLFACVSSLDKSGLPGQTIKYWAYPGETPIFDFSDVALADHRMVGIWVDRGTEYIHIKGLEMTGMQVTITSHTESYCIYSQGDNNIFEAISMHDNIGTALRHFRGGNNLFLNCDAYRNHDNVSEDGKGSNTDGFGCHPNPGSTGNVFRGCRAWFNSDDGFDIIRADEAVLFENCWAFYNGFSSDFQSLGDGNGFKAGGYAYDTADKIPNPVPRNTVRFCIAVRNKASGFYSNHHLAGNDWYNNSAYLNNSNFNMVNRESPESDDIWVDGYDHVLKNNLSYKPYGFGSHTAYIDTTQNTSEYNSFSLPITLTDDDFISLDHSLLTSPRNSDGSLPAIDFMRPSEGSAINDAGVDIGFPFYGNAPDLGAIETNYLSSIETLEEKVNDKIALLKNYPNPFNSLTNFHYTLTESGNIDLSIYNISGQKIRTLTKQFQSAGTFTVSWNGENDFGQSVDAGLYFYRLNISNSTGSQSIQKKVMRLK</sequence>
<name>A0AA37WG94_9BACT</name>
<reference evidence="12" key="1">
    <citation type="journal article" date="2014" name="Int. J. Syst. Evol. Microbiol.">
        <title>Complete genome sequence of Corynebacterium casei LMG S-19264T (=DSM 44701T), isolated from a smear-ripened cheese.</title>
        <authorList>
            <consortium name="US DOE Joint Genome Institute (JGI-PGF)"/>
            <person name="Walter F."/>
            <person name="Albersmeier A."/>
            <person name="Kalinowski J."/>
            <person name="Ruckert C."/>
        </authorList>
    </citation>
    <scope>NUCLEOTIDE SEQUENCE</scope>
    <source>
        <strain evidence="12">NBRC 108769</strain>
    </source>
</reference>
<evidence type="ECO:0000256" key="1">
    <source>
        <dbReference type="ARBA" id="ARBA00001913"/>
    </source>
</evidence>
<feature type="signal peptide" evidence="9">
    <location>
        <begin position="1"/>
        <end position="20"/>
    </location>
</feature>
<dbReference type="RefSeq" id="WP_235294905.1">
    <property type="nucleotide sequence ID" value="NZ_BSOH01000030.1"/>
</dbReference>
<dbReference type="Pfam" id="PF22842">
    <property type="entry name" value="Pel9A-like_beta_helix"/>
    <property type="match status" value="1"/>
</dbReference>
<keyword evidence="6" id="KW-0106">Calcium</keyword>
<proteinExistence type="inferred from homology"/>
<dbReference type="InterPro" id="IPR012334">
    <property type="entry name" value="Pectin_lyas_fold"/>
</dbReference>
<keyword evidence="5 9" id="KW-0732">Signal</keyword>
<dbReference type="EMBL" id="BSOH01000030">
    <property type="protein sequence ID" value="GLR19603.1"/>
    <property type="molecule type" value="Genomic_DNA"/>
</dbReference>
<keyword evidence="7 12" id="KW-0456">Lyase</keyword>
<dbReference type="GO" id="GO:0016837">
    <property type="term" value="F:carbon-oxygen lyase activity, acting on polysaccharides"/>
    <property type="evidence" value="ECO:0007669"/>
    <property type="project" value="TreeGrafter"/>
</dbReference>
<accession>A0AA37WG94</accession>
<comment type="caution">
    <text evidence="12">The sequence shown here is derived from an EMBL/GenBank/DDBJ whole genome shotgun (WGS) entry which is preliminary data.</text>
</comment>
<dbReference type="Gene3D" id="2.160.20.10">
    <property type="entry name" value="Single-stranded right-handed beta-helix, Pectin lyase-like"/>
    <property type="match status" value="1"/>
</dbReference>
<dbReference type="SUPFAM" id="SSF51126">
    <property type="entry name" value="Pectin lyase-like"/>
    <property type="match status" value="1"/>
</dbReference>
<keyword evidence="4" id="KW-0479">Metal-binding</keyword>
<comment type="similarity">
    <text evidence="8">Belongs to the polysaccharide lyase 9 family.</text>
</comment>
<gene>
    <name evidence="12" type="ORF">GCM10007940_42190</name>
</gene>
<evidence type="ECO:0000259" key="10">
    <source>
        <dbReference type="Pfam" id="PF13860"/>
    </source>
</evidence>
<organism evidence="12 13">
    <name type="scientific">Portibacter lacus</name>
    <dbReference type="NCBI Taxonomy" id="1099794"/>
    <lineage>
        <taxon>Bacteria</taxon>
        <taxon>Pseudomonadati</taxon>
        <taxon>Bacteroidota</taxon>
        <taxon>Saprospiria</taxon>
        <taxon>Saprospirales</taxon>
        <taxon>Haliscomenobacteraceae</taxon>
        <taxon>Portibacter</taxon>
    </lineage>
</organism>
<feature type="chain" id="PRO_5041462379" evidence="9">
    <location>
        <begin position="21"/>
        <end position="555"/>
    </location>
</feature>
<reference evidence="12" key="2">
    <citation type="submission" date="2023-01" db="EMBL/GenBank/DDBJ databases">
        <title>Draft genome sequence of Portibacter lacus strain NBRC 108769.</title>
        <authorList>
            <person name="Sun Q."/>
            <person name="Mori K."/>
        </authorList>
    </citation>
    <scope>NUCLEOTIDE SEQUENCE</scope>
    <source>
        <strain evidence="12">NBRC 108769</strain>
    </source>
</reference>
<dbReference type="NCBIfam" id="TIGR04183">
    <property type="entry name" value="Por_Secre_tail"/>
    <property type="match status" value="1"/>
</dbReference>
<keyword evidence="3" id="KW-0964">Secreted</keyword>
<comment type="subcellular location">
    <subcellularLocation>
        <location evidence="2">Secreted</location>
    </subcellularLocation>
</comment>
<protein>
    <submittedName>
        <fullName evidence="12">Pectate lyase</fullName>
    </submittedName>
</protein>
<feature type="domain" description="FlgD/Vpr Ig-like" evidence="10">
    <location>
        <begin position="479"/>
        <end position="536"/>
    </location>
</feature>
<dbReference type="InterPro" id="IPR053868">
    <property type="entry name" value="Pel9A-like_beta_helix"/>
</dbReference>
<evidence type="ECO:0000259" key="11">
    <source>
        <dbReference type="Pfam" id="PF22842"/>
    </source>
</evidence>
<comment type="cofactor">
    <cofactor evidence="1">
        <name>Ca(2+)</name>
        <dbReference type="ChEBI" id="CHEBI:29108"/>
    </cofactor>
</comment>
<evidence type="ECO:0000256" key="7">
    <source>
        <dbReference type="ARBA" id="ARBA00023239"/>
    </source>
</evidence>
<dbReference type="AlphaFoldDB" id="A0AA37WG94"/>
<evidence type="ECO:0000256" key="4">
    <source>
        <dbReference type="ARBA" id="ARBA00022723"/>
    </source>
</evidence>
<keyword evidence="13" id="KW-1185">Reference proteome</keyword>
<dbReference type="InterPro" id="IPR025965">
    <property type="entry name" value="FlgD/Vpr_Ig-like"/>
</dbReference>
<evidence type="ECO:0000256" key="3">
    <source>
        <dbReference type="ARBA" id="ARBA00022525"/>
    </source>
</evidence>
<evidence type="ECO:0000256" key="6">
    <source>
        <dbReference type="ARBA" id="ARBA00022837"/>
    </source>
</evidence>
<evidence type="ECO:0000256" key="5">
    <source>
        <dbReference type="ARBA" id="ARBA00022729"/>
    </source>
</evidence>